<evidence type="ECO:0000256" key="5">
    <source>
        <dbReference type="ARBA" id="ARBA00012137"/>
    </source>
</evidence>
<comment type="similarity">
    <text evidence="4 16 17">Belongs to the uridine kinase family.</text>
</comment>
<evidence type="ECO:0000256" key="11">
    <source>
        <dbReference type="ARBA" id="ARBA00022840"/>
    </source>
</evidence>
<evidence type="ECO:0000256" key="7">
    <source>
        <dbReference type="ARBA" id="ARBA00022490"/>
    </source>
</evidence>
<dbReference type="InterPro" id="IPR000764">
    <property type="entry name" value="Uridine_kinase-like"/>
</dbReference>
<keyword evidence="8 16" id="KW-0808">Transferase</keyword>
<dbReference type="InterPro" id="IPR006083">
    <property type="entry name" value="PRK/URK"/>
</dbReference>
<dbReference type="RefSeq" id="WP_027313028.1">
    <property type="nucleotide sequence ID" value="NZ_JAUESS010000014.1"/>
</dbReference>
<dbReference type="EMBL" id="JBHLZN010000001">
    <property type="protein sequence ID" value="MFB9885408.1"/>
    <property type="molecule type" value="Genomic_DNA"/>
</dbReference>
<dbReference type="GO" id="GO:0004849">
    <property type="term" value="F:uridine kinase activity"/>
    <property type="evidence" value="ECO:0007669"/>
    <property type="project" value="UniProtKB-EC"/>
</dbReference>
<evidence type="ECO:0000313" key="19">
    <source>
        <dbReference type="EMBL" id="MFB9885408.1"/>
    </source>
</evidence>
<protein>
    <recommendedName>
        <fullName evidence="6 16">Uridine kinase</fullName>
        <ecNumber evidence="5 16">2.7.1.48</ecNumber>
    </recommendedName>
    <alternativeName>
        <fullName evidence="12 16">Cytidine monophosphokinase</fullName>
    </alternativeName>
    <alternativeName>
        <fullName evidence="13 16">Uridine monophosphokinase</fullName>
    </alternativeName>
</protein>
<comment type="catalytic activity">
    <reaction evidence="15 16 17">
        <text>uridine + ATP = UMP + ADP + H(+)</text>
        <dbReference type="Rhea" id="RHEA:16825"/>
        <dbReference type="ChEBI" id="CHEBI:15378"/>
        <dbReference type="ChEBI" id="CHEBI:16704"/>
        <dbReference type="ChEBI" id="CHEBI:30616"/>
        <dbReference type="ChEBI" id="CHEBI:57865"/>
        <dbReference type="ChEBI" id="CHEBI:456216"/>
        <dbReference type="EC" id="2.7.1.48"/>
    </reaction>
</comment>
<accession>A0ABV5Z7Z6</accession>
<gene>
    <name evidence="16 19" type="primary">udk</name>
    <name evidence="19" type="ORF">ACFFLH_03145</name>
</gene>
<comment type="catalytic activity">
    <reaction evidence="14 17">
        <text>cytidine + ATP = CMP + ADP + H(+)</text>
        <dbReference type="Rhea" id="RHEA:24674"/>
        <dbReference type="ChEBI" id="CHEBI:15378"/>
        <dbReference type="ChEBI" id="CHEBI:17562"/>
        <dbReference type="ChEBI" id="CHEBI:30616"/>
        <dbReference type="ChEBI" id="CHEBI:60377"/>
        <dbReference type="ChEBI" id="CHEBI:456216"/>
        <dbReference type="EC" id="2.7.1.48"/>
    </reaction>
</comment>
<sequence length="204" mass="23258">MPNPVIIGIAGASGSGKTLLSHTLVEELGSSQVRVINEDSYYKDQSHLSMDERVKTNYDHPNAFDHDLLFEHLQQLLTGQGVEIPVYDYKLHTRSPDTIPVGPHKIIILEGLLIFTEARLRNLMHTRIYMDTPLDICLLRRIQRDVSERGRSVESVLEQYQATVRPMFLKYVNPSKEHAHLIVPGGGRNRVAIDLLRARLREML</sequence>
<evidence type="ECO:0000256" key="8">
    <source>
        <dbReference type="ARBA" id="ARBA00022679"/>
    </source>
</evidence>
<dbReference type="HAMAP" id="MF_00551">
    <property type="entry name" value="Uridine_kinase"/>
    <property type="match status" value="1"/>
</dbReference>
<dbReference type="PANTHER" id="PTHR10285">
    <property type="entry name" value="URIDINE KINASE"/>
    <property type="match status" value="1"/>
</dbReference>
<evidence type="ECO:0000256" key="9">
    <source>
        <dbReference type="ARBA" id="ARBA00022741"/>
    </source>
</evidence>
<keyword evidence="20" id="KW-1185">Reference proteome</keyword>
<proteinExistence type="inferred from homology"/>
<dbReference type="PRINTS" id="PR00988">
    <property type="entry name" value="URIDINKINASE"/>
</dbReference>
<evidence type="ECO:0000259" key="18">
    <source>
        <dbReference type="Pfam" id="PF00485"/>
    </source>
</evidence>
<name>A0ABV5Z7Z6_9GAMM</name>
<evidence type="ECO:0000256" key="13">
    <source>
        <dbReference type="ARBA" id="ARBA00031452"/>
    </source>
</evidence>
<evidence type="ECO:0000256" key="15">
    <source>
        <dbReference type="ARBA" id="ARBA00048909"/>
    </source>
</evidence>
<reference evidence="19 20" key="1">
    <citation type="submission" date="2024-09" db="EMBL/GenBank/DDBJ databases">
        <authorList>
            <person name="Sun Q."/>
            <person name="Mori K."/>
        </authorList>
    </citation>
    <scope>NUCLEOTIDE SEQUENCE [LARGE SCALE GENOMIC DNA]</scope>
    <source>
        <strain evidence="19 20">ATCC 51285</strain>
    </source>
</reference>
<keyword evidence="10 16" id="KW-0418">Kinase</keyword>
<evidence type="ECO:0000256" key="1">
    <source>
        <dbReference type="ARBA" id="ARBA00004496"/>
    </source>
</evidence>
<feature type="binding site" evidence="16">
    <location>
        <begin position="11"/>
        <end position="18"/>
    </location>
    <ligand>
        <name>ATP</name>
        <dbReference type="ChEBI" id="CHEBI:30616"/>
    </ligand>
</feature>
<evidence type="ECO:0000256" key="3">
    <source>
        <dbReference type="ARBA" id="ARBA00004784"/>
    </source>
</evidence>
<dbReference type="NCBIfam" id="TIGR00235">
    <property type="entry name" value="udk"/>
    <property type="match status" value="1"/>
</dbReference>
<organism evidence="19 20">
    <name type="scientific">Balneatrix alpica</name>
    <dbReference type="NCBI Taxonomy" id="75684"/>
    <lineage>
        <taxon>Bacteria</taxon>
        <taxon>Pseudomonadati</taxon>
        <taxon>Pseudomonadota</taxon>
        <taxon>Gammaproteobacteria</taxon>
        <taxon>Oceanospirillales</taxon>
        <taxon>Balneatrichaceae</taxon>
        <taxon>Balneatrix</taxon>
    </lineage>
</organism>
<feature type="domain" description="Phosphoribulokinase/uridine kinase" evidence="18">
    <location>
        <begin position="6"/>
        <end position="191"/>
    </location>
</feature>
<evidence type="ECO:0000313" key="20">
    <source>
        <dbReference type="Proteomes" id="UP001589628"/>
    </source>
</evidence>
<keyword evidence="9 16" id="KW-0547">Nucleotide-binding</keyword>
<dbReference type="InterPro" id="IPR026008">
    <property type="entry name" value="Uridine_kinase"/>
</dbReference>
<evidence type="ECO:0000256" key="10">
    <source>
        <dbReference type="ARBA" id="ARBA00022777"/>
    </source>
</evidence>
<comment type="pathway">
    <text evidence="2 16 17">Pyrimidine metabolism; UMP biosynthesis via salvage pathway; UMP from uridine: step 1/1.</text>
</comment>
<dbReference type="Pfam" id="PF00485">
    <property type="entry name" value="PRK"/>
    <property type="match status" value="1"/>
</dbReference>
<dbReference type="CDD" id="cd02023">
    <property type="entry name" value="UMPK"/>
    <property type="match status" value="1"/>
</dbReference>
<evidence type="ECO:0000256" key="2">
    <source>
        <dbReference type="ARBA" id="ARBA00004690"/>
    </source>
</evidence>
<dbReference type="EC" id="2.7.1.48" evidence="5 16"/>
<dbReference type="Proteomes" id="UP001589628">
    <property type="component" value="Unassembled WGS sequence"/>
</dbReference>
<keyword evidence="11 16" id="KW-0067">ATP-binding</keyword>
<dbReference type="Gene3D" id="3.40.50.300">
    <property type="entry name" value="P-loop containing nucleotide triphosphate hydrolases"/>
    <property type="match status" value="1"/>
</dbReference>
<comment type="subcellular location">
    <subcellularLocation>
        <location evidence="1 16 17">Cytoplasm</location>
    </subcellularLocation>
</comment>
<evidence type="ECO:0000256" key="14">
    <source>
        <dbReference type="ARBA" id="ARBA00047436"/>
    </source>
</evidence>
<evidence type="ECO:0000256" key="12">
    <source>
        <dbReference type="ARBA" id="ARBA00030641"/>
    </source>
</evidence>
<keyword evidence="7 16" id="KW-0963">Cytoplasm</keyword>
<dbReference type="NCBIfam" id="NF004018">
    <property type="entry name" value="PRK05480.1"/>
    <property type="match status" value="1"/>
</dbReference>
<evidence type="ECO:0000256" key="17">
    <source>
        <dbReference type="RuleBase" id="RU003825"/>
    </source>
</evidence>
<evidence type="ECO:0000256" key="16">
    <source>
        <dbReference type="HAMAP-Rule" id="MF_00551"/>
    </source>
</evidence>
<evidence type="ECO:0000256" key="6">
    <source>
        <dbReference type="ARBA" id="ARBA00021478"/>
    </source>
</evidence>
<dbReference type="InterPro" id="IPR027417">
    <property type="entry name" value="P-loop_NTPase"/>
</dbReference>
<comment type="caution">
    <text evidence="19">The sequence shown here is derived from an EMBL/GenBank/DDBJ whole genome shotgun (WGS) entry which is preliminary data.</text>
</comment>
<evidence type="ECO:0000256" key="4">
    <source>
        <dbReference type="ARBA" id="ARBA00005408"/>
    </source>
</evidence>
<dbReference type="SUPFAM" id="SSF52540">
    <property type="entry name" value="P-loop containing nucleoside triphosphate hydrolases"/>
    <property type="match status" value="1"/>
</dbReference>
<comment type="pathway">
    <text evidence="3 16 17">Pyrimidine metabolism; CTP biosynthesis via salvage pathway; CTP from cytidine: step 1/3.</text>
</comment>